<dbReference type="AlphaFoldDB" id="A0A1H0J9N7"/>
<feature type="transmembrane region" description="Helical" evidence="1">
    <location>
        <begin position="24"/>
        <end position="44"/>
    </location>
</feature>
<feature type="transmembrane region" description="Helical" evidence="1">
    <location>
        <begin position="298"/>
        <end position="316"/>
    </location>
</feature>
<protein>
    <submittedName>
        <fullName evidence="2">ABC-2 type transport system permease protein</fullName>
    </submittedName>
</protein>
<sequence>MSESTRRITQVARHEYRAALRSRVLVILIAILVASTIGSVLIGASDYAAQLADYNTYRAAAEAQGLTRIAPSPLAVLALLRGALEYIEILGAIIAITLGYLSVSRERVNRTLPLMRSRPLTGAELATGSYLGALGIFATLIVATALVGVVSLGLIGHDWISPIQVLRVTLACLAALLYLSAFYCLGAIATARAKVPVNGLTIALGIWLVVVLVLPQIGDTLDADNQLPGGLFQALGLDHDGELAVLTHFTGYERVRTGIEEASLAKHFERFAFAMTDVKERYRPYGLSWLLNETRNNIAWLLAYAAVLFAALRRTLSRQQPIETGGNS</sequence>
<keyword evidence="1" id="KW-1133">Transmembrane helix</keyword>
<accession>A0A1H0J9N7</accession>
<name>A0A1H0J9N7_9ACTN</name>
<reference evidence="2 3" key="1">
    <citation type="submission" date="2016-10" db="EMBL/GenBank/DDBJ databases">
        <authorList>
            <person name="de Groot N.N."/>
        </authorList>
    </citation>
    <scope>NUCLEOTIDE SEQUENCE [LARGE SCALE GENOMIC DNA]</scope>
    <source>
        <strain evidence="2 3">CGMCC 1.11147</strain>
    </source>
</reference>
<dbReference type="PANTHER" id="PTHR43471">
    <property type="entry name" value="ABC TRANSPORTER PERMEASE"/>
    <property type="match status" value="1"/>
</dbReference>
<feature type="transmembrane region" description="Helical" evidence="1">
    <location>
        <begin position="125"/>
        <end position="153"/>
    </location>
</feature>
<keyword evidence="3" id="KW-1185">Reference proteome</keyword>
<organism evidence="2 3">
    <name type="scientific">Nocardioides szechwanensis</name>
    <dbReference type="NCBI Taxonomy" id="1005944"/>
    <lineage>
        <taxon>Bacteria</taxon>
        <taxon>Bacillati</taxon>
        <taxon>Actinomycetota</taxon>
        <taxon>Actinomycetes</taxon>
        <taxon>Propionibacteriales</taxon>
        <taxon>Nocardioidaceae</taxon>
        <taxon>Nocardioides</taxon>
    </lineage>
</organism>
<evidence type="ECO:0000313" key="2">
    <source>
        <dbReference type="EMBL" id="SDO40223.1"/>
    </source>
</evidence>
<gene>
    <name evidence="2" type="ORF">SAMN05192576_3952</name>
</gene>
<dbReference type="OrthoDB" id="3789452at2"/>
<dbReference type="STRING" id="1005944.SAMN05192576_3952"/>
<keyword evidence="1" id="KW-0812">Transmembrane</keyword>
<dbReference type="EMBL" id="FNIC01000008">
    <property type="protein sequence ID" value="SDO40223.1"/>
    <property type="molecule type" value="Genomic_DNA"/>
</dbReference>
<dbReference type="Proteomes" id="UP000199004">
    <property type="component" value="Unassembled WGS sequence"/>
</dbReference>
<evidence type="ECO:0000256" key="1">
    <source>
        <dbReference type="SAM" id="Phobius"/>
    </source>
</evidence>
<dbReference type="GO" id="GO:0005886">
    <property type="term" value="C:plasma membrane"/>
    <property type="evidence" value="ECO:0007669"/>
    <property type="project" value="UniProtKB-SubCell"/>
</dbReference>
<feature type="transmembrane region" description="Helical" evidence="1">
    <location>
        <begin position="197"/>
        <end position="217"/>
    </location>
</feature>
<dbReference type="GO" id="GO:0140359">
    <property type="term" value="F:ABC-type transporter activity"/>
    <property type="evidence" value="ECO:0007669"/>
    <property type="project" value="InterPro"/>
</dbReference>
<evidence type="ECO:0000313" key="3">
    <source>
        <dbReference type="Proteomes" id="UP000199004"/>
    </source>
</evidence>
<keyword evidence="1" id="KW-0472">Membrane</keyword>
<feature type="transmembrane region" description="Helical" evidence="1">
    <location>
        <begin position="86"/>
        <end position="104"/>
    </location>
</feature>
<proteinExistence type="predicted"/>
<feature type="transmembrane region" description="Helical" evidence="1">
    <location>
        <begin position="165"/>
        <end position="185"/>
    </location>
</feature>
<dbReference type="RefSeq" id="WP_091026521.1">
    <property type="nucleotide sequence ID" value="NZ_FNIC01000008.1"/>
</dbReference>
<dbReference type="Pfam" id="PF12679">
    <property type="entry name" value="ABC2_membrane_2"/>
    <property type="match status" value="1"/>
</dbReference>